<evidence type="ECO:0000313" key="3">
    <source>
        <dbReference type="EMBL" id="SEV81916.1"/>
    </source>
</evidence>
<dbReference type="Proteomes" id="UP000199701">
    <property type="component" value="Unassembled WGS sequence"/>
</dbReference>
<dbReference type="STRING" id="99656.SAMN05421659_10153"/>
<feature type="region of interest" description="Disordered" evidence="2">
    <location>
        <begin position="171"/>
        <end position="196"/>
    </location>
</feature>
<gene>
    <name evidence="3" type="ORF">SAMN05421659_10153</name>
</gene>
<dbReference type="InterPro" id="IPR038471">
    <property type="entry name" value="MecA_C_sf"/>
</dbReference>
<evidence type="ECO:0000313" key="4">
    <source>
        <dbReference type="Proteomes" id="UP000199701"/>
    </source>
</evidence>
<name>A0A1I0M2C4_9FIRM</name>
<evidence type="ECO:0000256" key="1">
    <source>
        <dbReference type="ARBA" id="ARBA00005397"/>
    </source>
</evidence>
<organism evidence="3 4">
    <name type="scientific">[Clostridium] fimetarium</name>
    <dbReference type="NCBI Taxonomy" id="99656"/>
    <lineage>
        <taxon>Bacteria</taxon>
        <taxon>Bacillati</taxon>
        <taxon>Bacillota</taxon>
        <taxon>Clostridia</taxon>
        <taxon>Lachnospirales</taxon>
        <taxon>Lachnospiraceae</taxon>
    </lineage>
</organism>
<evidence type="ECO:0000256" key="2">
    <source>
        <dbReference type="SAM" id="MobiDB-lite"/>
    </source>
</evidence>
<keyword evidence="4" id="KW-1185">Reference proteome</keyword>
<dbReference type="RefSeq" id="WP_092449397.1">
    <property type="nucleotide sequence ID" value="NZ_FOJI01000001.1"/>
</dbReference>
<dbReference type="Pfam" id="PF05389">
    <property type="entry name" value="MecA"/>
    <property type="match status" value="1"/>
</dbReference>
<dbReference type="PANTHER" id="PTHR39161">
    <property type="entry name" value="ADAPTER PROTEIN MECA"/>
    <property type="match status" value="1"/>
</dbReference>
<sequence>MKIEKLSDNQIRCTLNKSDLASRELKISELAYGSEKAKDLFRDMMQQASYELGFEAEDIPLMIEAIPVSTDCIILVITKVEDPEELDTRFSKFAPDISDDEDEDMDFSYENDSLDMIDHQTEPDNRADDVINLFSKVKDYLNSNVDDIIEIPKNKTDNFIPFNKSLKNSAINSTPKDFNTTPNTLSDTTSKDTNDSTKESEVNVIRIFQFDDLNIINNAANIISSIYSGDNSLYKDVKNNIYYLVIEKSDCSPTEFNKVCNILSEYGNKIHFSYASHAFIEEHCETIIKSNAIQILANL</sequence>
<proteinExistence type="inferred from homology"/>
<dbReference type="PANTHER" id="PTHR39161:SF2">
    <property type="entry name" value="ADAPTER PROTEIN MECA 2"/>
    <property type="match status" value="1"/>
</dbReference>
<dbReference type="EMBL" id="FOJI01000001">
    <property type="protein sequence ID" value="SEV81916.1"/>
    <property type="molecule type" value="Genomic_DNA"/>
</dbReference>
<comment type="similarity">
    <text evidence="1">Belongs to the MecA family.</text>
</comment>
<dbReference type="OrthoDB" id="2085234at2"/>
<reference evidence="3 4" key="1">
    <citation type="submission" date="2016-10" db="EMBL/GenBank/DDBJ databases">
        <authorList>
            <person name="de Groot N.N."/>
        </authorList>
    </citation>
    <scope>NUCLEOTIDE SEQUENCE [LARGE SCALE GENOMIC DNA]</scope>
    <source>
        <strain evidence="3 4">DSM 9179</strain>
    </source>
</reference>
<accession>A0A1I0M2C4</accession>
<protein>
    <submittedName>
        <fullName evidence="3">Adapter protein MecA 1/2</fullName>
    </submittedName>
</protein>
<feature type="compositionally biased region" description="Polar residues" evidence="2">
    <location>
        <begin position="171"/>
        <end position="182"/>
    </location>
</feature>
<dbReference type="Gene3D" id="3.30.70.1950">
    <property type="match status" value="1"/>
</dbReference>
<dbReference type="AlphaFoldDB" id="A0A1I0M2C4"/>
<dbReference type="InterPro" id="IPR008681">
    <property type="entry name" value="Neg-reg_MecA"/>
</dbReference>